<dbReference type="HOGENOM" id="CLU_1713537_0_0_1"/>
<sequence length="153" mass="17623">MWNDQVLLVTELPPQTRFCMCQAREGSERLICAVSLCTCSYCVFAGFRHYRMPHMLQIIFALTQRQVLARQGRSNLRSSLKVLSMRLARRRKFIPMNLNRYPDSDPTSSLGSEVASINFRNCDHSELRLASPAPYRLESLEMRTRSFAMSGLL</sequence>
<dbReference type="InParanoid" id="A0A067PSM1"/>
<dbReference type="EMBL" id="KL197734">
    <property type="protein sequence ID" value="KDQ53321.1"/>
    <property type="molecule type" value="Genomic_DNA"/>
</dbReference>
<gene>
    <name evidence="1" type="ORF">JAAARDRAFT_432716</name>
</gene>
<organism evidence="1 2">
    <name type="scientific">Jaapia argillacea MUCL 33604</name>
    <dbReference type="NCBI Taxonomy" id="933084"/>
    <lineage>
        <taxon>Eukaryota</taxon>
        <taxon>Fungi</taxon>
        <taxon>Dikarya</taxon>
        <taxon>Basidiomycota</taxon>
        <taxon>Agaricomycotina</taxon>
        <taxon>Agaricomycetes</taxon>
        <taxon>Agaricomycetidae</taxon>
        <taxon>Jaapiales</taxon>
        <taxon>Jaapiaceae</taxon>
        <taxon>Jaapia</taxon>
    </lineage>
</organism>
<dbReference type="Proteomes" id="UP000027265">
    <property type="component" value="Unassembled WGS sequence"/>
</dbReference>
<dbReference type="AlphaFoldDB" id="A0A067PSM1"/>
<proteinExistence type="predicted"/>
<protein>
    <submittedName>
        <fullName evidence="1">Uncharacterized protein</fullName>
    </submittedName>
</protein>
<keyword evidence="2" id="KW-1185">Reference proteome</keyword>
<accession>A0A067PSM1</accession>
<reference evidence="2" key="1">
    <citation type="journal article" date="2014" name="Proc. Natl. Acad. Sci. U.S.A.">
        <title>Extensive sampling of basidiomycete genomes demonstrates inadequacy of the white-rot/brown-rot paradigm for wood decay fungi.</title>
        <authorList>
            <person name="Riley R."/>
            <person name="Salamov A.A."/>
            <person name="Brown D.W."/>
            <person name="Nagy L.G."/>
            <person name="Floudas D."/>
            <person name="Held B.W."/>
            <person name="Levasseur A."/>
            <person name="Lombard V."/>
            <person name="Morin E."/>
            <person name="Otillar R."/>
            <person name="Lindquist E.A."/>
            <person name="Sun H."/>
            <person name="LaButti K.M."/>
            <person name="Schmutz J."/>
            <person name="Jabbour D."/>
            <person name="Luo H."/>
            <person name="Baker S.E."/>
            <person name="Pisabarro A.G."/>
            <person name="Walton J.D."/>
            <person name="Blanchette R.A."/>
            <person name="Henrissat B."/>
            <person name="Martin F."/>
            <person name="Cullen D."/>
            <person name="Hibbett D.S."/>
            <person name="Grigoriev I.V."/>
        </authorList>
    </citation>
    <scope>NUCLEOTIDE SEQUENCE [LARGE SCALE GENOMIC DNA]</scope>
    <source>
        <strain evidence="2">MUCL 33604</strain>
    </source>
</reference>
<name>A0A067PSM1_9AGAM</name>
<evidence type="ECO:0000313" key="2">
    <source>
        <dbReference type="Proteomes" id="UP000027265"/>
    </source>
</evidence>
<evidence type="ECO:0000313" key="1">
    <source>
        <dbReference type="EMBL" id="KDQ53321.1"/>
    </source>
</evidence>